<dbReference type="CDD" id="cd05399">
    <property type="entry name" value="NT_Rel-Spo_like"/>
    <property type="match status" value="1"/>
</dbReference>
<dbReference type="SUPFAM" id="SSF81301">
    <property type="entry name" value="Nucleotidyltransferase"/>
    <property type="match status" value="1"/>
</dbReference>
<dbReference type="Proteomes" id="UP000029108">
    <property type="component" value="Unassembled WGS sequence"/>
</dbReference>
<dbReference type="RefSeq" id="WP_051923593.1">
    <property type="nucleotide sequence ID" value="NZ_JDUU01000003.1"/>
</dbReference>
<evidence type="ECO:0000313" key="2">
    <source>
        <dbReference type="EMBL" id="KFI53743.1"/>
    </source>
</evidence>
<sequence length="255" mass="27945">MRSDQGIVFPPKPWSQSKISKLRKAIVAGADSIDGLSYADVSQWYMQVLGQVIEVVESVDVSDLGIPSLDVSFRVKTIDTLRDKMIRTPGMQIPSIHDVMGVRVAADMTLSVQSEVASRLAGCFSSASVLDIREHPHSGYRAVHVIVRMCGVCGEIQVRTMLQDLWANCFELAGDMFGRGIRYGGEPDRYDYGISETLKSISEGLASLEALEDVSSSDVTSPVRDRYVSGLSMCKTSLERLLEQRDDADVGTMGE</sequence>
<dbReference type="Gene3D" id="3.30.460.10">
    <property type="entry name" value="Beta Polymerase, domain 2"/>
    <property type="match status" value="1"/>
</dbReference>
<dbReference type="GO" id="GO:0015969">
    <property type="term" value="P:guanosine tetraphosphate metabolic process"/>
    <property type="evidence" value="ECO:0007669"/>
    <property type="project" value="InterPro"/>
</dbReference>
<keyword evidence="3" id="KW-1185">Reference proteome</keyword>
<protein>
    <recommendedName>
        <fullName evidence="1">RelA/SpoT domain-containing protein</fullName>
    </recommendedName>
</protein>
<reference evidence="2 3" key="1">
    <citation type="submission" date="2014-03" db="EMBL/GenBank/DDBJ databases">
        <title>Genomics of Bifidobacteria.</title>
        <authorList>
            <person name="Ventura M."/>
            <person name="Milani C."/>
            <person name="Lugli G.A."/>
        </authorList>
    </citation>
    <scope>NUCLEOTIDE SEQUENCE [LARGE SCALE GENOMIC DNA]</scope>
    <source>
        <strain evidence="2 3">DSM 23969</strain>
    </source>
</reference>
<dbReference type="InterPro" id="IPR043519">
    <property type="entry name" value="NT_sf"/>
</dbReference>
<dbReference type="SMART" id="SM00954">
    <property type="entry name" value="RelA_SpoT"/>
    <property type="match status" value="1"/>
</dbReference>
<dbReference type="Pfam" id="PF04607">
    <property type="entry name" value="RelA_SpoT"/>
    <property type="match status" value="1"/>
</dbReference>
<evidence type="ECO:0000313" key="3">
    <source>
        <dbReference type="Proteomes" id="UP000029108"/>
    </source>
</evidence>
<dbReference type="STRING" id="1437608.GCA_000771645_01630"/>
<gene>
    <name evidence="2" type="ORF">BBIA_1340</name>
</gene>
<evidence type="ECO:0000259" key="1">
    <source>
        <dbReference type="SMART" id="SM00954"/>
    </source>
</evidence>
<dbReference type="OrthoDB" id="9789634at2"/>
<name>A0A087A4P3_9BIFI</name>
<accession>A0A087A4P3</accession>
<dbReference type="eggNOG" id="COG2357">
    <property type="taxonomic scope" value="Bacteria"/>
</dbReference>
<proteinExistence type="predicted"/>
<organism evidence="2 3">
    <name type="scientific">Bifidobacterium biavatii DSM 23969</name>
    <dbReference type="NCBI Taxonomy" id="1437608"/>
    <lineage>
        <taxon>Bacteria</taxon>
        <taxon>Bacillati</taxon>
        <taxon>Actinomycetota</taxon>
        <taxon>Actinomycetes</taxon>
        <taxon>Bifidobacteriales</taxon>
        <taxon>Bifidobacteriaceae</taxon>
        <taxon>Bifidobacterium</taxon>
    </lineage>
</organism>
<feature type="domain" description="RelA/SpoT" evidence="1">
    <location>
        <begin position="73"/>
        <end position="181"/>
    </location>
</feature>
<dbReference type="EMBL" id="JGYN01000002">
    <property type="protein sequence ID" value="KFI53743.1"/>
    <property type="molecule type" value="Genomic_DNA"/>
</dbReference>
<comment type="caution">
    <text evidence="2">The sequence shown here is derived from an EMBL/GenBank/DDBJ whole genome shotgun (WGS) entry which is preliminary data.</text>
</comment>
<dbReference type="InterPro" id="IPR007685">
    <property type="entry name" value="RelA_SpoT"/>
</dbReference>
<dbReference type="AlphaFoldDB" id="A0A087A4P3"/>